<name>A0A9P6LCU5_9PEZI</name>
<evidence type="ECO:0000313" key="3">
    <source>
        <dbReference type="Proteomes" id="UP000781932"/>
    </source>
</evidence>
<dbReference type="GeneID" id="62168543"/>
<proteinExistence type="predicted"/>
<accession>A0A9P6LCU5</accession>
<dbReference type="AlphaFoldDB" id="A0A9P6LCU5"/>
<evidence type="ECO:0000313" key="2">
    <source>
        <dbReference type="EMBL" id="KAF9869714.1"/>
    </source>
</evidence>
<sequence>MEKYSVRPDLKVSEDEITGYVEPWVVSPGERASVKISSTKPNIKYQLVRLLQGLDMPDAPAPEKEVIKDGPTGTLNGRFQCAHPGSYGIVKAWERGPILANAEGLTVEFYTQPWLLDCKYPQALLSTLDTKKNAGLAVLLGVENDLILWIGTGTRVETVRVAFEPHRERWFHTTLTSGSPLLFAATYAANPTSSHDKPIHFFSGRLDSPRFTALGRVDWPVATYDFSIGIDTDEIFDKSGSGLDGILINAPTRAVRGHDWDTRLIGKSWKEASYGYGAIHFHEDDLDDARWDEDFNFEVPEHLRSGAYAIEVTDVESNLKDSIVFFVRPKQVRPQARLCFIFSTMTYLAYANEHMFDETKSTHISFPEGVQLVASENYHKMVRRTDLGLAIYDLHSDGHGVVYSTSKRPILNMRPDYIHWGFQRPREFSEDLLMVGFLEKLFGDGYDILTDHDLHLRGAAALATYDIVITGCHPEYPSYQTLDAYEKFTQMGGSIMYTGGNGFYWKSVTDPKRPHRMEVRRADVGARTHENPSGERVHSIDGTLGGLWRSLGRPPNVLFGVGSCASGKGPGQPFIPNQDALKDPSLAWVWKGFSDEAKKVFGTTGLHGCASGDELDRYDVGIGSPKDAVILATSSRHNEQFMLFNEELIFPMIGTLGHTSSLVRSDIIYYQTRNLGNVFSVGSINWNNSMAFNSYQNDVARITENVMREFLARAEAVRAVERV</sequence>
<gene>
    <name evidence="2" type="ORF">CkaCkLH20_12757</name>
</gene>
<organism evidence="2 3">
    <name type="scientific">Colletotrichum karsti</name>
    <dbReference type="NCBI Taxonomy" id="1095194"/>
    <lineage>
        <taxon>Eukaryota</taxon>
        <taxon>Fungi</taxon>
        <taxon>Dikarya</taxon>
        <taxon>Ascomycota</taxon>
        <taxon>Pezizomycotina</taxon>
        <taxon>Sordariomycetes</taxon>
        <taxon>Hypocreomycetidae</taxon>
        <taxon>Glomerellales</taxon>
        <taxon>Glomerellaceae</taxon>
        <taxon>Colletotrichum</taxon>
        <taxon>Colletotrichum boninense species complex</taxon>
    </lineage>
</organism>
<dbReference type="Pfam" id="PF20254">
    <property type="entry name" value="DMFA2_C"/>
    <property type="match status" value="1"/>
</dbReference>
<dbReference type="RefSeq" id="XP_038739175.1">
    <property type="nucleotide sequence ID" value="XM_038895469.1"/>
</dbReference>
<protein>
    <recommendedName>
        <fullName evidence="1">N,N-dimethylformamidase beta subunit-like C-terminal domain-containing protein</fullName>
    </recommendedName>
</protein>
<dbReference type="InterPro" id="IPR046540">
    <property type="entry name" value="DMFA2_C"/>
</dbReference>
<reference evidence="2" key="1">
    <citation type="submission" date="2020-03" db="EMBL/GenBank/DDBJ databases">
        <authorList>
            <person name="He L."/>
        </authorList>
    </citation>
    <scope>NUCLEOTIDE SEQUENCE</scope>
    <source>
        <strain evidence="2">CkLH20</strain>
    </source>
</reference>
<evidence type="ECO:0000259" key="1">
    <source>
        <dbReference type="Pfam" id="PF20254"/>
    </source>
</evidence>
<comment type="caution">
    <text evidence="2">The sequence shown here is derived from an EMBL/GenBank/DDBJ whole genome shotgun (WGS) entry which is preliminary data.</text>
</comment>
<dbReference type="Proteomes" id="UP000781932">
    <property type="component" value="Unassembled WGS sequence"/>
</dbReference>
<dbReference type="OrthoDB" id="5287072at2759"/>
<keyword evidence="3" id="KW-1185">Reference proteome</keyword>
<dbReference type="EMBL" id="JAATWM020000065">
    <property type="protein sequence ID" value="KAF9869714.1"/>
    <property type="molecule type" value="Genomic_DNA"/>
</dbReference>
<reference evidence="2" key="2">
    <citation type="submission" date="2020-11" db="EMBL/GenBank/DDBJ databases">
        <title>Whole genome sequencing of Colletotrichum sp.</title>
        <authorList>
            <person name="Li H."/>
        </authorList>
    </citation>
    <scope>NUCLEOTIDE SEQUENCE</scope>
    <source>
        <strain evidence="2">CkLH20</strain>
    </source>
</reference>
<feature type="domain" description="N,N-dimethylformamidase beta subunit-like C-terminal" evidence="1">
    <location>
        <begin position="252"/>
        <end position="697"/>
    </location>
</feature>